<dbReference type="Pfam" id="PF02518">
    <property type="entry name" value="HATPase_c"/>
    <property type="match status" value="1"/>
</dbReference>
<proteinExistence type="predicted"/>
<evidence type="ECO:0000313" key="8">
    <source>
        <dbReference type="Proteomes" id="UP000806542"/>
    </source>
</evidence>
<evidence type="ECO:0000256" key="3">
    <source>
        <dbReference type="ARBA" id="ARBA00022679"/>
    </source>
</evidence>
<evidence type="ECO:0000256" key="5">
    <source>
        <dbReference type="ARBA" id="ARBA00023012"/>
    </source>
</evidence>
<protein>
    <recommendedName>
        <fullName evidence="2">histidine kinase</fullName>
        <ecNumber evidence="2">2.7.13.3</ecNumber>
    </recommendedName>
</protein>
<accession>A0A9D5M5S3</accession>
<dbReference type="Gene3D" id="3.30.565.10">
    <property type="entry name" value="Histidine kinase-like ATPase, C-terminal domain"/>
    <property type="match status" value="1"/>
</dbReference>
<dbReference type="RefSeq" id="WP_226392540.1">
    <property type="nucleotide sequence ID" value="NZ_JADCKB010000009.1"/>
</dbReference>
<dbReference type="InterPro" id="IPR003594">
    <property type="entry name" value="HATPase_dom"/>
</dbReference>
<dbReference type="PRINTS" id="PR00344">
    <property type="entry name" value="BCTRLSENSOR"/>
</dbReference>
<comment type="caution">
    <text evidence="7">The sequence shown here is derived from an EMBL/GenBank/DDBJ whole genome shotgun (WGS) entry which is preliminary data.</text>
</comment>
<gene>
    <name evidence="7" type="ORF">INF28_05880</name>
</gene>
<dbReference type="PROSITE" id="PS50109">
    <property type="entry name" value="HIS_KIN"/>
    <property type="match status" value="1"/>
</dbReference>
<keyword evidence="3" id="KW-0808">Transferase</keyword>
<keyword evidence="5" id="KW-0902">Two-component regulatory system</keyword>
<comment type="catalytic activity">
    <reaction evidence="1">
        <text>ATP + protein L-histidine = ADP + protein N-phospho-L-histidine.</text>
        <dbReference type="EC" id="2.7.13.3"/>
    </reaction>
</comment>
<dbReference type="GO" id="GO:0000160">
    <property type="term" value="P:phosphorelay signal transduction system"/>
    <property type="evidence" value="ECO:0007669"/>
    <property type="project" value="UniProtKB-KW"/>
</dbReference>
<dbReference type="InterPro" id="IPR036890">
    <property type="entry name" value="HATPase_C_sf"/>
</dbReference>
<evidence type="ECO:0000259" key="6">
    <source>
        <dbReference type="PROSITE" id="PS50109"/>
    </source>
</evidence>
<evidence type="ECO:0000256" key="4">
    <source>
        <dbReference type="ARBA" id="ARBA00022777"/>
    </source>
</evidence>
<keyword evidence="4 7" id="KW-0418">Kinase</keyword>
<evidence type="ECO:0000256" key="2">
    <source>
        <dbReference type="ARBA" id="ARBA00012438"/>
    </source>
</evidence>
<feature type="domain" description="Histidine kinase" evidence="6">
    <location>
        <begin position="1"/>
        <end position="106"/>
    </location>
</feature>
<dbReference type="PANTHER" id="PTHR43711:SF1">
    <property type="entry name" value="HISTIDINE KINASE 1"/>
    <property type="match status" value="1"/>
</dbReference>
<dbReference type="InterPro" id="IPR004358">
    <property type="entry name" value="Sig_transdc_His_kin-like_C"/>
</dbReference>
<dbReference type="GO" id="GO:0004673">
    <property type="term" value="F:protein histidine kinase activity"/>
    <property type="evidence" value="ECO:0007669"/>
    <property type="project" value="UniProtKB-EC"/>
</dbReference>
<dbReference type="InterPro" id="IPR005467">
    <property type="entry name" value="His_kinase_dom"/>
</dbReference>
<dbReference type="InterPro" id="IPR050736">
    <property type="entry name" value="Sensor_HK_Regulatory"/>
</dbReference>
<keyword evidence="8" id="KW-1185">Reference proteome</keyword>
<evidence type="ECO:0000256" key="1">
    <source>
        <dbReference type="ARBA" id="ARBA00000085"/>
    </source>
</evidence>
<dbReference type="SUPFAM" id="SSF55874">
    <property type="entry name" value="ATPase domain of HSP90 chaperone/DNA topoisomerase II/histidine kinase"/>
    <property type="match status" value="1"/>
</dbReference>
<dbReference type="AlphaFoldDB" id="A0A9D5M5S3"/>
<sequence length="188" mass="20905">MKELSLHILDIIQNSIAAGAALIQLDLTEDSNSDLLMFRITDNGCGMPPEMVRQVMDPFTTSRKTRKVGLGIPLLKAAAEHTGGGICISSEPGRGTVLEARFGYSHIDRQPLGNMAETMLGLVTGYDSIDFVYHHKVNEKEFTMDTREIKSILGEVSLKEPEVMLWLSDFLKENEAALYGEEMNTRKE</sequence>
<dbReference type="EC" id="2.7.13.3" evidence="2"/>
<dbReference type="SMART" id="SM00387">
    <property type="entry name" value="HATPase_c"/>
    <property type="match status" value="1"/>
</dbReference>
<dbReference type="CDD" id="cd00075">
    <property type="entry name" value="HATPase"/>
    <property type="match status" value="1"/>
</dbReference>
<dbReference type="EMBL" id="JADCKB010000009">
    <property type="protein sequence ID" value="MBE5039992.1"/>
    <property type="molecule type" value="Genomic_DNA"/>
</dbReference>
<reference evidence="7" key="1">
    <citation type="submission" date="2020-10" db="EMBL/GenBank/DDBJ databases">
        <title>ChiBAC.</title>
        <authorList>
            <person name="Zenner C."/>
            <person name="Hitch T.C.A."/>
            <person name="Clavel T."/>
        </authorList>
    </citation>
    <scope>NUCLEOTIDE SEQUENCE</scope>
    <source>
        <strain evidence="7">DSM 107454</strain>
    </source>
</reference>
<dbReference type="Proteomes" id="UP000806542">
    <property type="component" value="Unassembled WGS sequence"/>
</dbReference>
<dbReference type="PANTHER" id="PTHR43711">
    <property type="entry name" value="TWO-COMPONENT HISTIDINE KINASE"/>
    <property type="match status" value="1"/>
</dbReference>
<organism evidence="7 8">
    <name type="scientific">Ructibacterium gallinarum</name>
    <dbReference type="NCBI Taxonomy" id="2779355"/>
    <lineage>
        <taxon>Bacteria</taxon>
        <taxon>Bacillati</taxon>
        <taxon>Bacillota</taxon>
        <taxon>Clostridia</taxon>
        <taxon>Eubacteriales</taxon>
        <taxon>Oscillospiraceae</taxon>
        <taxon>Ructibacterium</taxon>
    </lineage>
</organism>
<name>A0A9D5M5S3_9FIRM</name>
<evidence type="ECO:0000313" key="7">
    <source>
        <dbReference type="EMBL" id="MBE5039992.1"/>
    </source>
</evidence>